<accession>A0AAV7NGM3</accession>
<dbReference type="EMBL" id="JANPWB010000012">
    <property type="protein sequence ID" value="KAJ1113508.1"/>
    <property type="molecule type" value="Genomic_DNA"/>
</dbReference>
<proteinExistence type="predicted"/>
<comment type="caution">
    <text evidence="2">The sequence shown here is derived from an EMBL/GenBank/DDBJ whole genome shotgun (WGS) entry which is preliminary data.</text>
</comment>
<organism evidence="2 3">
    <name type="scientific">Pleurodeles waltl</name>
    <name type="common">Iberian ribbed newt</name>
    <dbReference type="NCBI Taxonomy" id="8319"/>
    <lineage>
        <taxon>Eukaryota</taxon>
        <taxon>Metazoa</taxon>
        <taxon>Chordata</taxon>
        <taxon>Craniata</taxon>
        <taxon>Vertebrata</taxon>
        <taxon>Euteleostomi</taxon>
        <taxon>Amphibia</taxon>
        <taxon>Batrachia</taxon>
        <taxon>Caudata</taxon>
        <taxon>Salamandroidea</taxon>
        <taxon>Salamandridae</taxon>
        <taxon>Pleurodelinae</taxon>
        <taxon>Pleurodeles</taxon>
    </lineage>
</organism>
<evidence type="ECO:0000256" key="1">
    <source>
        <dbReference type="SAM" id="MobiDB-lite"/>
    </source>
</evidence>
<protein>
    <submittedName>
        <fullName evidence="2">Uncharacterized protein</fullName>
    </submittedName>
</protein>
<evidence type="ECO:0000313" key="3">
    <source>
        <dbReference type="Proteomes" id="UP001066276"/>
    </source>
</evidence>
<feature type="region of interest" description="Disordered" evidence="1">
    <location>
        <begin position="153"/>
        <end position="198"/>
    </location>
</feature>
<evidence type="ECO:0000313" key="2">
    <source>
        <dbReference type="EMBL" id="KAJ1113508.1"/>
    </source>
</evidence>
<dbReference type="Proteomes" id="UP001066276">
    <property type="component" value="Chromosome 8"/>
</dbReference>
<name>A0AAV7NGM3_PLEWA</name>
<gene>
    <name evidence="2" type="ORF">NDU88_001750</name>
</gene>
<reference evidence="2" key="1">
    <citation type="journal article" date="2022" name="bioRxiv">
        <title>Sequencing and chromosome-scale assembly of the giantPleurodeles waltlgenome.</title>
        <authorList>
            <person name="Brown T."/>
            <person name="Elewa A."/>
            <person name="Iarovenko S."/>
            <person name="Subramanian E."/>
            <person name="Araus A.J."/>
            <person name="Petzold A."/>
            <person name="Susuki M."/>
            <person name="Suzuki K.-i.T."/>
            <person name="Hayashi T."/>
            <person name="Toyoda A."/>
            <person name="Oliveira C."/>
            <person name="Osipova E."/>
            <person name="Leigh N.D."/>
            <person name="Simon A."/>
            <person name="Yun M.H."/>
        </authorList>
    </citation>
    <scope>NUCLEOTIDE SEQUENCE</scope>
    <source>
        <strain evidence="2">20211129_DDA</strain>
        <tissue evidence="2">Liver</tissue>
    </source>
</reference>
<dbReference type="AlphaFoldDB" id="A0AAV7NGM3"/>
<feature type="compositionally biased region" description="Basic residues" evidence="1">
    <location>
        <begin position="246"/>
        <end position="261"/>
    </location>
</feature>
<feature type="region of interest" description="Disordered" evidence="1">
    <location>
        <begin position="1"/>
        <end position="39"/>
    </location>
</feature>
<sequence>MRHLQMQPKTQEFQLRPKPGSASPLTTGTPAFTELRPERASPLQQAGYLLRPDLAGDIPQAAKAGCQPNRVRHAAISPCRPPQAHPEHPATQQAAGRQALVPPPRLGPIRGLRFGSAPQVPSPPGVRPQLSRSAGLWQVRRPAYMVLPCFSTVQAPPRPRSDLTPEGLGSWGPDAPHQTLPFPGSRDAPRGGPPSGRAPREEELAVLMLRCAARPHSLQSRGKTPQPAVTGARHWNRSGTRGSKGPQRKPTARSVARRRNERIKALSPSELHTATATLPAGQATPPRNSTLVASFGRSFVPGINTI</sequence>
<keyword evidence="3" id="KW-1185">Reference proteome</keyword>
<feature type="region of interest" description="Disordered" evidence="1">
    <location>
        <begin position="215"/>
        <end position="287"/>
    </location>
</feature>
<feature type="region of interest" description="Disordered" evidence="1">
    <location>
        <begin position="75"/>
        <end position="130"/>
    </location>
</feature>